<keyword evidence="3" id="KW-1185">Reference proteome</keyword>
<dbReference type="OrthoDB" id="6868340at2"/>
<keyword evidence="1" id="KW-0472">Membrane</keyword>
<dbReference type="EMBL" id="CP014845">
    <property type="protein sequence ID" value="AMR81287.1"/>
    <property type="molecule type" value="Genomic_DNA"/>
</dbReference>
<keyword evidence="1" id="KW-1133">Transmembrane helix</keyword>
<evidence type="ECO:0000313" key="2">
    <source>
        <dbReference type="EMBL" id="AMR81287.1"/>
    </source>
</evidence>
<feature type="transmembrane region" description="Helical" evidence="1">
    <location>
        <begin position="238"/>
        <end position="258"/>
    </location>
</feature>
<dbReference type="Gene3D" id="1.20.1300.10">
    <property type="entry name" value="Fumarate reductase/succinate dehydrogenase, transmembrane subunit"/>
    <property type="match status" value="1"/>
</dbReference>
<dbReference type="STRING" id="1796606.A2G96_26145"/>
<dbReference type="SUPFAM" id="SSF81343">
    <property type="entry name" value="Fumarate reductase respiratory complex transmembrane subunits"/>
    <property type="match status" value="1"/>
</dbReference>
<feature type="transmembrane region" description="Helical" evidence="1">
    <location>
        <begin position="48"/>
        <end position="71"/>
    </location>
</feature>
<evidence type="ECO:0000313" key="3">
    <source>
        <dbReference type="Proteomes" id="UP000075238"/>
    </source>
</evidence>
<dbReference type="Proteomes" id="UP000075238">
    <property type="component" value="Chromosome 2"/>
</dbReference>
<sequence>MALLFKSAIAYAAQNVAIRAMLLPLGAMLIYPSLLSAAHAAFVGGDLAIGSAWLLLAFLAPLSGLGVAYFLRQSDEGSNEGLARIASWAVVVPPAYTLVGVVLYLAKITISDQVVWLGLCAAATCLAVLLAYARRDDRAGMTAPKRHMRLRTAHGIVALALLCLFLGPHLFNHSLGILGEGLHREVMLVLRSAYRHDLVEPVIVAGFLFQVLSGLVLLRTAGRPGRGLLDSLQRASGLYLTVYILTHMNSVFTLARHFGIETDYAWATSVPRGLLMDGWDIRLVPHYSLAVLALLVHLACGLRIVLRAHGMAEARLARVTWGLIAGAITVATLISAGMLGLRI</sequence>
<dbReference type="AlphaFoldDB" id="A0A142JT75"/>
<feature type="transmembrane region" description="Helical" evidence="1">
    <location>
        <begin position="114"/>
        <end position="133"/>
    </location>
</feature>
<dbReference type="GO" id="GO:0016020">
    <property type="term" value="C:membrane"/>
    <property type="evidence" value="ECO:0007669"/>
    <property type="project" value="InterPro"/>
</dbReference>
<feature type="transmembrane region" description="Helical" evidence="1">
    <location>
        <begin position="21"/>
        <end position="42"/>
    </location>
</feature>
<accession>A0A142JT75</accession>
<dbReference type="RefSeq" id="WP_062803099.1">
    <property type="nucleotide sequence ID" value="NZ_CP014845.1"/>
</dbReference>
<feature type="transmembrane region" description="Helical" evidence="1">
    <location>
        <begin position="154"/>
        <end position="178"/>
    </location>
</feature>
<feature type="transmembrane region" description="Helical" evidence="1">
    <location>
        <begin position="198"/>
        <end position="218"/>
    </location>
</feature>
<feature type="transmembrane region" description="Helical" evidence="1">
    <location>
        <begin position="318"/>
        <end position="341"/>
    </location>
</feature>
<protein>
    <submittedName>
        <fullName evidence="2">Uncharacterized protein</fullName>
    </submittedName>
</protein>
<name>A0A142JT75_9BURK</name>
<dbReference type="KEGG" id="cnan:A2G96_26145"/>
<reference evidence="2 3" key="1">
    <citation type="submission" date="2016-03" db="EMBL/GenBank/DDBJ databases">
        <title>Complete genome sequence of a novel chlorpyrifos degrading bacterium, Cupriavidus nantongensis sp. X1.</title>
        <authorList>
            <person name="Fang L."/>
        </authorList>
    </citation>
    <scope>NUCLEOTIDE SEQUENCE [LARGE SCALE GENOMIC DNA]</scope>
    <source>
        <strain evidence="2 3">X1</strain>
    </source>
</reference>
<evidence type="ECO:0000256" key="1">
    <source>
        <dbReference type="SAM" id="Phobius"/>
    </source>
</evidence>
<keyword evidence="1" id="KW-0812">Transmembrane</keyword>
<organism evidence="2 3">
    <name type="scientific">Cupriavidus nantongensis</name>
    <dbReference type="NCBI Taxonomy" id="1796606"/>
    <lineage>
        <taxon>Bacteria</taxon>
        <taxon>Pseudomonadati</taxon>
        <taxon>Pseudomonadota</taxon>
        <taxon>Betaproteobacteria</taxon>
        <taxon>Burkholderiales</taxon>
        <taxon>Burkholderiaceae</taxon>
        <taxon>Cupriavidus</taxon>
    </lineage>
</organism>
<gene>
    <name evidence="2" type="ORF">A2G96_26145</name>
</gene>
<dbReference type="InterPro" id="IPR034804">
    <property type="entry name" value="SQR/QFR_C/D"/>
</dbReference>
<feature type="transmembrane region" description="Helical" evidence="1">
    <location>
        <begin position="284"/>
        <end position="306"/>
    </location>
</feature>
<proteinExistence type="predicted"/>
<feature type="transmembrane region" description="Helical" evidence="1">
    <location>
        <begin position="83"/>
        <end position="108"/>
    </location>
</feature>